<feature type="chain" id="PRO_5040460250" evidence="1">
    <location>
        <begin position="24"/>
        <end position="193"/>
    </location>
</feature>
<keyword evidence="3" id="KW-1185">Reference proteome</keyword>
<evidence type="ECO:0000256" key="1">
    <source>
        <dbReference type="SAM" id="SignalP"/>
    </source>
</evidence>
<evidence type="ECO:0000313" key="2">
    <source>
        <dbReference type="EMBL" id="CAH1226309.1"/>
    </source>
</evidence>
<dbReference type="Proteomes" id="UP001153709">
    <property type="component" value="Unassembled WGS sequence"/>
</dbReference>
<gene>
    <name evidence="2" type="ORF">DIABBA_LOCUS118</name>
</gene>
<accession>A0A9P0DX87</accession>
<comment type="caution">
    <text evidence="2">The sequence shown here is derived from an EMBL/GenBank/DDBJ whole genome shotgun (WGS) entry which is preliminary data.</text>
</comment>
<dbReference type="EMBL" id="CAKJVB030000044">
    <property type="protein sequence ID" value="CAH1226309.1"/>
    <property type="molecule type" value="Genomic_DNA"/>
</dbReference>
<reference evidence="2" key="1">
    <citation type="submission" date="2022-01" db="EMBL/GenBank/DDBJ databases">
        <authorList>
            <person name="King R."/>
        </authorList>
    </citation>
    <scope>NUCLEOTIDE SEQUENCE</scope>
</reference>
<proteinExistence type="predicted"/>
<keyword evidence="1" id="KW-0732">Signal</keyword>
<dbReference type="OrthoDB" id="10554888at2759"/>
<sequence length="193" mass="21378">MMRRYSFSVCLVLFSVTTIWSYALDSNDGSLRSLLLNQNNEQRYSNKNNFFHYNDGLNGQYSPCGASPCQPEIDIYNGPCGGSVCQPGMSSFPMIPQIPPIPQIQPIIPQIPPIPPIPQFQPIIPPIPPIPQIQPVFPSIPPIPPIPQIQPIIPPIPPIPSIPQILPSLHSQYIHNQVSVVVMGVLHIINKCR</sequence>
<evidence type="ECO:0000313" key="3">
    <source>
        <dbReference type="Proteomes" id="UP001153709"/>
    </source>
</evidence>
<name>A0A9P0DX87_DIABA</name>
<protein>
    <submittedName>
        <fullName evidence="2">Uncharacterized protein</fullName>
    </submittedName>
</protein>
<feature type="signal peptide" evidence="1">
    <location>
        <begin position="1"/>
        <end position="23"/>
    </location>
</feature>
<organism evidence="2 3">
    <name type="scientific">Diabrotica balteata</name>
    <name type="common">Banded cucumber beetle</name>
    <dbReference type="NCBI Taxonomy" id="107213"/>
    <lineage>
        <taxon>Eukaryota</taxon>
        <taxon>Metazoa</taxon>
        <taxon>Ecdysozoa</taxon>
        <taxon>Arthropoda</taxon>
        <taxon>Hexapoda</taxon>
        <taxon>Insecta</taxon>
        <taxon>Pterygota</taxon>
        <taxon>Neoptera</taxon>
        <taxon>Endopterygota</taxon>
        <taxon>Coleoptera</taxon>
        <taxon>Polyphaga</taxon>
        <taxon>Cucujiformia</taxon>
        <taxon>Chrysomeloidea</taxon>
        <taxon>Chrysomelidae</taxon>
        <taxon>Galerucinae</taxon>
        <taxon>Diabroticina</taxon>
        <taxon>Diabroticites</taxon>
        <taxon>Diabrotica</taxon>
    </lineage>
</organism>
<dbReference type="AlphaFoldDB" id="A0A9P0DX87"/>